<comment type="similarity">
    <text evidence="1 2">Belongs to the glutamate synthase family.</text>
</comment>
<keyword evidence="3" id="KW-0812">Transmembrane</keyword>
<dbReference type="InterPro" id="IPR002932">
    <property type="entry name" value="Glu_synthdom"/>
</dbReference>
<dbReference type="GO" id="GO:0016041">
    <property type="term" value="F:glutamate synthase (ferredoxin) activity"/>
    <property type="evidence" value="ECO:0007669"/>
    <property type="project" value="UniProtKB-EC"/>
</dbReference>
<proteinExistence type="inferred from homology"/>
<dbReference type="SUPFAM" id="SSF51395">
    <property type="entry name" value="FMN-linked oxidoreductases"/>
    <property type="match status" value="1"/>
</dbReference>
<reference evidence="5" key="1">
    <citation type="submission" date="2020-01" db="EMBL/GenBank/DDBJ databases">
        <authorList>
            <person name="Meier V. D."/>
            <person name="Meier V D."/>
        </authorList>
    </citation>
    <scope>NUCLEOTIDE SEQUENCE</scope>
    <source>
        <strain evidence="5">HLG_WM_MAG_03</strain>
    </source>
</reference>
<dbReference type="InterPro" id="IPR013785">
    <property type="entry name" value="Aldolase_TIM"/>
</dbReference>
<dbReference type="PANTHER" id="PTHR43819">
    <property type="entry name" value="ARCHAEAL-TYPE GLUTAMATE SYNTHASE [NADPH]"/>
    <property type="match status" value="1"/>
</dbReference>
<sequence>MHDLTEFAKHSLLQNWDLFFQIITIIVVLVLLAILIYDRFVQRDNQLLINFPLVGRMRYFFHLLRDPMRQYFGDETYYDAYEKIDWVNKASHKKALMYSFSMEKPYNDKGLLFRHANLVLNPEELTETMSVTFGERHKYPFVTSSVIGRSAMSDGAISPEGTQAFAQGALYANFPINTGEGGLTSNFLKTHKYPLDGSNNAYLEKKEGTWFAKGVYRFMCFVSNKAIATNVYREMVVRNKEKETYILDADSKIFHRIDWTQDLDKFPKEPLTDIPNITFQMGSGMYGVKGLDGKFDEVRYQKVMRFCKMTEIKMAQGAKQTGGKLLAEKVTDAIAYYRGVEANKALYSPNRFPHASSIAELFDFIGRLQELSEKPVGAKIVISTDENFKAYAEELKVRIDEGRPYPDFLTIDGGDGGSATAPREMMTRVGLPIRMALRIVVDELNALGIRDKIKIIASEKILTPDDAIELFAYDADFLNIARGFMVSAGCIRARQCSGAGGHACPVGLATMDKGRRSKFLVAKKSHTVANYHDALIEGIRSLLAIMGKKKLKELSMDDLLRG</sequence>
<dbReference type="AlphaFoldDB" id="A0A6S6TWL4"/>
<dbReference type="InterPro" id="IPR024188">
    <property type="entry name" value="GltB"/>
</dbReference>
<dbReference type="EC" id="1.4.7.1" evidence="5"/>
<feature type="domain" description="Glutamate synthase" evidence="4">
    <location>
        <begin position="137"/>
        <end position="548"/>
    </location>
</feature>
<accession>A0A6S6TWL4</accession>
<keyword evidence="3" id="KW-0472">Membrane</keyword>
<evidence type="ECO:0000259" key="4">
    <source>
        <dbReference type="Pfam" id="PF01645"/>
    </source>
</evidence>
<dbReference type="CDD" id="cd02808">
    <property type="entry name" value="GltS_FMN"/>
    <property type="match status" value="1"/>
</dbReference>
<keyword evidence="3" id="KW-1133">Transmembrane helix</keyword>
<dbReference type="GO" id="GO:0006537">
    <property type="term" value="P:glutamate biosynthetic process"/>
    <property type="evidence" value="ECO:0007669"/>
    <property type="project" value="InterPro"/>
</dbReference>
<gene>
    <name evidence="5" type="ORF">HELGO_WM21956</name>
</gene>
<keyword evidence="5" id="KW-0560">Oxidoreductase</keyword>
<evidence type="ECO:0000313" key="5">
    <source>
        <dbReference type="EMBL" id="CAA6821120.1"/>
    </source>
</evidence>
<name>A0A6S6TWL4_9BACT</name>
<organism evidence="5">
    <name type="scientific">uncultured Sulfurovum sp</name>
    <dbReference type="NCBI Taxonomy" id="269237"/>
    <lineage>
        <taxon>Bacteria</taxon>
        <taxon>Pseudomonadati</taxon>
        <taxon>Campylobacterota</taxon>
        <taxon>Epsilonproteobacteria</taxon>
        <taxon>Campylobacterales</taxon>
        <taxon>Sulfurovaceae</taxon>
        <taxon>Sulfurovum</taxon>
        <taxon>environmental samples</taxon>
    </lineage>
</organism>
<dbReference type="EMBL" id="CACVAR010000322">
    <property type="protein sequence ID" value="CAA6821120.1"/>
    <property type="molecule type" value="Genomic_DNA"/>
</dbReference>
<evidence type="ECO:0000256" key="2">
    <source>
        <dbReference type="PIRNR" id="PIRNR006429"/>
    </source>
</evidence>
<evidence type="ECO:0000256" key="3">
    <source>
        <dbReference type="SAM" id="Phobius"/>
    </source>
</evidence>
<dbReference type="PIRSF" id="PIRSF006429">
    <property type="entry name" value="GOGAT_lg_2"/>
    <property type="match status" value="1"/>
</dbReference>
<dbReference type="Pfam" id="PF01645">
    <property type="entry name" value="Glu_synthase"/>
    <property type="match status" value="1"/>
</dbReference>
<feature type="transmembrane region" description="Helical" evidence="3">
    <location>
        <begin position="18"/>
        <end position="37"/>
    </location>
</feature>
<dbReference type="PANTHER" id="PTHR43819:SF1">
    <property type="entry name" value="ARCHAEAL-TYPE GLUTAMATE SYNTHASE [NADPH]"/>
    <property type="match status" value="1"/>
</dbReference>
<evidence type="ECO:0000256" key="1">
    <source>
        <dbReference type="ARBA" id="ARBA00009716"/>
    </source>
</evidence>
<dbReference type="Gene3D" id="3.20.20.70">
    <property type="entry name" value="Aldolase class I"/>
    <property type="match status" value="1"/>
</dbReference>
<protein>
    <submittedName>
        <fullName evidence="5">Ferredoxin-dependent glutamate synthase (EC)</fullName>
        <ecNumber evidence="5">1.4.7.1</ecNumber>
    </submittedName>
</protein>